<dbReference type="Proteomes" id="UP001597187">
    <property type="component" value="Unassembled WGS sequence"/>
</dbReference>
<evidence type="ECO:0000313" key="2">
    <source>
        <dbReference type="Proteomes" id="UP001597187"/>
    </source>
</evidence>
<name>A0ABD6AVF8_9EURY</name>
<sequence length="189" mass="21846">MGLRELFPSLYGEATELDDRGDSEIAAEYYALRAFAGFIDADYEPKHSSFIGYAHALEAISADVRAGNHRRAIRLFEFVRPMWDELVAVTDDPVRDAILHEWHGDGLLMLDEPEATTYYEYASEVYHEHLSYPTQSNWSFEEEFDYAHWALYDYVEASGYSLPLDRGDLAHDFHTRIDFKLGLTADRFD</sequence>
<dbReference type="AlphaFoldDB" id="A0ABD6AVF8"/>
<organism evidence="1 2">
    <name type="scientific">Halomarina rubra</name>
    <dbReference type="NCBI Taxonomy" id="2071873"/>
    <lineage>
        <taxon>Archaea</taxon>
        <taxon>Methanobacteriati</taxon>
        <taxon>Methanobacteriota</taxon>
        <taxon>Stenosarchaea group</taxon>
        <taxon>Halobacteria</taxon>
        <taxon>Halobacteriales</taxon>
        <taxon>Natronomonadaceae</taxon>
        <taxon>Halomarina</taxon>
    </lineage>
</organism>
<evidence type="ECO:0000313" key="1">
    <source>
        <dbReference type="EMBL" id="MFD1513567.1"/>
    </source>
</evidence>
<gene>
    <name evidence="1" type="ORF">ACFSBT_09780</name>
</gene>
<accession>A0ABD6AVF8</accession>
<dbReference type="RefSeq" id="WP_250873542.1">
    <property type="nucleotide sequence ID" value="NZ_JALXFV010000004.1"/>
</dbReference>
<protein>
    <submittedName>
        <fullName evidence="1">Uncharacterized protein</fullName>
    </submittedName>
</protein>
<dbReference type="EMBL" id="JBHUDC010000004">
    <property type="protein sequence ID" value="MFD1513567.1"/>
    <property type="molecule type" value="Genomic_DNA"/>
</dbReference>
<comment type="caution">
    <text evidence="1">The sequence shown here is derived from an EMBL/GenBank/DDBJ whole genome shotgun (WGS) entry which is preliminary data.</text>
</comment>
<reference evidence="1 2" key="1">
    <citation type="journal article" date="2019" name="Int. J. Syst. Evol. Microbiol.">
        <title>The Global Catalogue of Microorganisms (GCM) 10K type strain sequencing project: providing services to taxonomists for standard genome sequencing and annotation.</title>
        <authorList>
            <consortium name="The Broad Institute Genomics Platform"/>
            <consortium name="The Broad Institute Genome Sequencing Center for Infectious Disease"/>
            <person name="Wu L."/>
            <person name="Ma J."/>
        </authorList>
    </citation>
    <scope>NUCLEOTIDE SEQUENCE [LARGE SCALE GENOMIC DNA]</scope>
    <source>
        <strain evidence="1 2">CGMCC 1.12563</strain>
    </source>
</reference>
<keyword evidence="2" id="KW-1185">Reference proteome</keyword>
<proteinExistence type="predicted"/>